<proteinExistence type="predicted"/>
<keyword evidence="6" id="KW-0285">Flavoprotein</keyword>
<evidence type="ECO:0000256" key="9">
    <source>
        <dbReference type="ARBA" id="ARBA00022827"/>
    </source>
</evidence>
<evidence type="ECO:0000256" key="6">
    <source>
        <dbReference type="ARBA" id="ARBA00022630"/>
    </source>
</evidence>
<evidence type="ECO:0000256" key="1">
    <source>
        <dbReference type="ARBA" id="ARBA00001911"/>
    </source>
</evidence>
<evidence type="ECO:0000256" key="2">
    <source>
        <dbReference type="ARBA" id="ARBA00001937"/>
    </source>
</evidence>
<evidence type="ECO:0000256" key="7">
    <source>
        <dbReference type="ARBA" id="ARBA00022729"/>
    </source>
</evidence>
<keyword evidence="10" id="KW-0521">NADP</keyword>
<dbReference type="PANTHER" id="PTHR46091:SF1">
    <property type="entry name" value="ALL-TRANS-RETINOL 13,14-REDUCTASE"/>
    <property type="match status" value="1"/>
</dbReference>
<keyword evidence="12" id="KW-0520">NAD</keyword>
<protein>
    <submittedName>
        <fullName evidence="15">Uncharacterized protein</fullName>
    </submittedName>
</protein>
<accession>A0ABV0VBD6</accession>
<dbReference type="EMBL" id="JAHRIQ010102611">
    <property type="protein sequence ID" value="MEQ2254030.1"/>
    <property type="molecule type" value="Genomic_DNA"/>
</dbReference>
<evidence type="ECO:0000256" key="10">
    <source>
        <dbReference type="ARBA" id="ARBA00022857"/>
    </source>
</evidence>
<dbReference type="PANTHER" id="PTHR46091">
    <property type="entry name" value="BLR7054 PROTEIN"/>
    <property type="match status" value="1"/>
</dbReference>
<evidence type="ECO:0000256" key="3">
    <source>
        <dbReference type="ARBA" id="ARBA00001974"/>
    </source>
</evidence>
<feature type="non-terminal residue" evidence="15">
    <location>
        <position position="1"/>
    </location>
</feature>
<evidence type="ECO:0000256" key="8">
    <source>
        <dbReference type="ARBA" id="ARBA00022824"/>
    </source>
</evidence>
<comment type="caution">
    <text evidence="15">The sequence shown here is derived from an EMBL/GenBank/DDBJ whole genome shotgun (WGS) entry which is preliminary data.</text>
</comment>
<organism evidence="15 16">
    <name type="scientific">Ilyodon furcidens</name>
    <name type="common">goldbreast splitfin</name>
    <dbReference type="NCBI Taxonomy" id="33524"/>
    <lineage>
        <taxon>Eukaryota</taxon>
        <taxon>Metazoa</taxon>
        <taxon>Chordata</taxon>
        <taxon>Craniata</taxon>
        <taxon>Vertebrata</taxon>
        <taxon>Euteleostomi</taxon>
        <taxon>Actinopterygii</taxon>
        <taxon>Neopterygii</taxon>
        <taxon>Teleostei</taxon>
        <taxon>Neoteleostei</taxon>
        <taxon>Acanthomorphata</taxon>
        <taxon>Ovalentaria</taxon>
        <taxon>Atherinomorphae</taxon>
        <taxon>Cyprinodontiformes</taxon>
        <taxon>Goodeidae</taxon>
        <taxon>Ilyodon</taxon>
    </lineage>
</organism>
<keyword evidence="9" id="KW-0274">FAD</keyword>
<comment type="subcellular location">
    <subcellularLocation>
        <location evidence="4">Endomembrane system</location>
        <topology evidence="4">Peripheral membrane protein</topology>
    </subcellularLocation>
    <subcellularLocation>
        <location evidence="5">Endoplasmic reticulum membrane</location>
    </subcellularLocation>
</comment>
<sequence>IQKQLSMVKHGEGGLSIFVGLNGTKEELGLKANNYWIFAENNFDELYVFSFNSYKIFS</sequence>
<comment type="cofactor">
    <cofactor evidence="1">
        <name>NAD(+)</name>
        <dbReference type="ChEBI" id="CHEBI:57540"/>
    </cofactor>
</comment>
<comment type="cofactor">
    <cofactor evidence="3">
        <name>FAD</name>
        <dbReference type="ChEBI" id="CHEBI:57692"/>
    </cofactor>
</comment>
<evidence type="ECO:0000313" key="15">
    <source>
        <dbReference type="EMBL" id="MEQ2254030.1"/>
    </source>
</evidence>
<evidence type="ECO:0000256" key="12">
    <source>
        <dbReference type="ARBA" id="ARBA00023027"/>
    </source>
</evidence>
<keyword evidence="16" id="KW-1185">Reference proteome</keyword>
<reference evidence="15 16" key="1">
    <citation type="submission" date="2021-06" db="EMBL/GenBank/DDBJ databases">
        <authorList>
            <person name="Palmer J.M."/>
        </authorList>
    </citation>
    <scope>NUCLEOTIDE SEQUENCE [LARGE SCALE GENOMIC DNA]</scope>
    <source>
        <strain evidence="16">if_2019</strain>
        <tissue evidence="15">Muscle</tissue>
    </source>
</reference>
<evidence type="ECO:0000256" key="4">
    <source>
        <dbReference type="ARBA" id="ARBA00004184"/>
    </source>
</evidence>
<comment type="cofactor">
    <cofactor evidence="2">
        <name>NADP(+)</name>
        <dbReference type="ChEBI" id="CHEBI:58349"/>
    </cofactor>
</comment>
<evidence type="ECO:0000256" key="14">
    <source>
        <dbReference type="ARBA" id="ARBA00023136"/>
    </source>
</evidence>
<gene>
    <name evidence="15" type="ORF">ILYODFUR_038665</name>
</gene>
<evidence type="ECO:0000256" key="11">
    <source>
        <dbReference type="ARBA" id="ARBA00023002"/>
    </source>
</evidence>
<keyword evidence="14" id="KW-0472">Membrane</keyword>
<dbReference type="InterPro" id="IPR052206">
    <property type="entry name" value="Retinol_saturase"/>
</dbReference>
<keyword evidence="8" id="KW-0256">Endoplasmic reticulum</keyword>
<evidence type="ECO:0000313" key="16">
    <source>
        <dbReference type="Proteomes" id="UP001482620"/>
    </source>
</evidence>
<keyword evidence="7" id="KW-0732">Signal</keyword>
<dbReference type="Proteomes" id="UP001482620">
    <property type="component" value="Unassembled WGS sequence"/>
</dbReference>
<evidence type="ECO:0000256" key="13">
    <source>
        <dbReference type="ARBA" id="ARBA00023098"/>
    </source>
</evidence>
<evidence type="ECO:0000256" key="5">
    <source>
        <dbReference type="ARBA" id="ARBA00004586"/>
    </source>
</evidence>
<keyword evidence="13" id="KW-0443">Lipid metabolism</keyword>
<name>A0ABV0VBD6_9TELE</name>
<keyword evidence="11" id="KW-0560">Oxidoreductase</keyword>